<dbReference type="Pfam" id="PF08546">
    <property type="entry name" value="ApbA_C"/>
    <property type="match status" value="1"/>
</dbReference>
<proteinExistence type="inferred from homology"/>
<keyword evidence="4" id="KW-0566">Pantothenate biosynthesis</keyword>
<dbReference type="AlphaFoldDB" id="A0A1W1XBP0"/>
<dbReference type="RefSeq" id="WP_084114733.1">
    <property type="nucleotide sequence ID" value="NZ_FWXH01000003.1"/>
</dbReference>
<keyword evidence="3 4" id="KW-0560">Oxidoreductase</keyword>
<dbReference type="InterPro" id="IPR036291">
    <property type="entry name" value="NAD(P)-bd_dom_sf"/>
</dbReference>
<evidence type="ECO:0000313" key="7">
    <source>
        <dbReference type="EMBL" id="SMC21283.1"/>
    </source>
</evidence>
<comment type="function">
    <text evidence="4">Catalyzes the NADPH-dependent reduction of ketopantoate into pantoic acid.</text>
</comment>
<reference evidence="7 8" key="1">
    <citation type="submission" date="2017-04" db="EMBL/GenBank/DDBJ databases">
        <authorList>
            <person name="Afonso C.L."/>
            <person name="Miller P.J."/>
            <person name="Scott M.A."/>
            <person name="Spackman E."/>
            <person name="Goraichik I."/>
            <person name="Dimitrov K.M."/>
            <person name="Suarez D.L."/>
            <person name="Swayne D.E."/>
        </authorList>
    </citation>
    <scope>NUCLEOTIDE SEQUENCE [LARGE SCALE GENOMIC DNA]</scope>
    <source>
        <strain evidence="7 8">DSM 12555</strain>
    </source>
</reference>
<dbReference type="UniPathway" id="UPA00028">
    <property type="reaction ID" value="UER00004"/>
</dbReference>
<dbReference type="PANTHER" id="PTHR21708">
    <property type="entry name" value="PROBABLE 2-DEHYDROPANTOATE 2-REDUCTASE"/>
    <property type="match status" value="1"/>
</dbReference>
<evidence type="ECO:0000256" key="3">
    <source>
        <dbReference type="ARBA" id="ARBA00023002"/>
    </source>
</evidence>
<feature type="domain" description="Ketopantoate reductase N-terminal" evidence="5">
    <location>
        <begin position="7"/>
        <end position="148"/>
    </location>
</feature>
<accession>A0A1W1XBP0</accession>
<dbReference type="STRING" id="1121291.SAMN02745134_01232"/>
<dbReference type="GO" id="GO:0005737">
    <property type="term" value="C:cytoplasm"/>
    <property type="evidence" value="ECO:0007669"/>
    <property type="project" value="TreeGrafter"/>
</dbReference>
<feature type="domain" description="Ketopantoate reductase C-terminal" evidence="6">
    <location>
        <begin position="177"/>
        <end position="301"/>
    </location>
</feature>
<dbReference type="OrthoDB" id="9793586at2"/>
<dbReference type="Gene3D" id="1.10.1040.10">
    <property type="entry name" value="N-(1-d-carboxylethyl)-l-norvaline Dehydrogenase, domain 2"/>
    <property type="match status" value="1"/>
</dbReference>
<dbReference type="InterPro" id="IPR003710">
    <property type="entry name" value="ApbA"/>
</dbReference>
<protein>
    <recommendedName>
        <fullName evidence="4">2-dehydropantoate 2-reductase</fullName>
        <ecNumber evidence="4">1.1.1.169</ecNumber>
    </recommendedName>
    <alternativeName>
        <fullName evidence="4">Ketopantoate reductase</fullName>
    </alternativeName>
</protein>
<dbReference type="Pfam" id="PF02558">
    <property type="entry name" value="ApbA"/>
    <property type="match status" value="1"/>
</dbReference>
<name>A0A1W1XBP0_9CLOT</name>
<keyword evidence="8" id="KW-1185">Reference proteome</keyword>
<dbReference type="InterPro" id="IPR013752">
    <property type="entry name" value="KPA_reductase"/>
</dbReference>
<evidence type="ECO:0000256" key="4">
    <source>
        <dbReference type="RuleBase" id="RU362068"/>
    </source>
</evidence>
<dbReference type="Gene3D" id="3.40.50.720">
    <property type="entry name" value="NAD(P)-binding Rossmann-like Domain"/>
    <property type="match status" value="1"/>
</dbReference>
<comment type="catalytic activity">
    <reaction evidence="4">
        <text>(R)-pantoate + NADP(+) = 2-dehydropantoate + NADPH + H(+)</text>
        <dbReference type="Rhea" id="RHEA:16233"/>
        <dbReference type="ChEBI" id="CHEBI:11561"/>
        <dbReference type="ChEBI" id="CHEBI:15378"/>
        <dbReference type="ChEBI" id="CHEBI:15980"/>
        <dbReference type="ChEBI" id="CHEBI:57783"/>
        <dbReference type="ChEBI" id="CHEBI:58349"/>
        <dbReference type="EC" id="1.1.1.169"/>
    </reaction>
</comment>
<dbReference type="NCBIfam" id="TIGR00745">
    <property type="entry name" value="apbA_panE"/>
    <property type="match status" value="1"/>
</dbReference>
<dbReference type="Proteomes" id="UP000192468">
    <property type="component" value="Unassembled WGS sequence"/>
</dbReference>
<evidence type="ECO:0000313" key="8">
    <source>
        <dbReference type="Proteomes" id="UP000192468"/>
    </source>
</evidence>
<evidence type="ECO:0000256" key="2">
    <source>
        <dbReference type="ARBA" id="ARBA00022857"/>
    </source>
</evidence>
<comment type="similarity">
    <text evidence="1 4">Belongs to the ketopantoate reductase family.</text>
</comment>
<dbReference type="SUPFAM" id="SSF51735">
    <property type="entry name" value="NAD(P)-binding Rossmann-fold domains"/>
    <property type="match status" value="1"/>
</dbReference>
<organism evidence="7 8">
    <name type="scientific">Clostridium acidisoli DSM 12555</name>
    <dbReference type="NCBI Taxonomy" id="1121291"/>
    <lineage>
        <taxon>Bacteria</taxon>
        <taxon>Bacillati</taxon>
        <taxon>Bacillota</taxon>
        <taxon>Clostridia</taxon>
        <taxon>Eubacteriales</taxon>
        <taxon>Clostridiaceae</taxon>
        <taxon>Clostridium</taxon>
    </lineage>
</organism>
<dbReference type="InterPro" id="IPR051402">
    <property type="entry name" value="KPR-Related"/>
</dbReference>
<dbReference type="EC" id="1.1.1.169" evidence="4"/>
<keyword evidence="2 4" id="KW-0521">NADP</keyword>
<dbReference type="PANTHER" id="PTHR21708:SF26">
    <property type="entry name" value="2-DEHYDROPANTOATE 2-REDUCTASE"/>
    <property type="match status" value="1"/>
</dbReference>
<dbReference type="InterPro" id="IPR008927">
    <property type="entry name" value="6-PGluconate_DH-like_C_sf"/>
</dbReference>
<comment type="pathway">
    <text evidence="4">Cofactor biosynthesis; (R)-pantothenate biosynthesis; (R)-pantoate from 3-methyl-2-oxobutanoate: step 2/2.</text>
</comment>
<dbReference type="SUPFAM" id="SSF48179">
    <property type="entry name" value="6-phosphogluconate dehydrogenase C-terminal domain-like"/>
    <property type="match status" value="1"/>
</dbReference>
<sequence length="301" mass="33829">MGVIKRISLIGMGAIGCAFGRKLYDVNPGALKVIANKERIARYIKKGFIIDGKEYNFSYIEPEEKCEPADLVIIAVKSNGLTKAIEDIKNHVGKDTIIISLLNGITSEEIIGKQYGMEKMLYSLCIAEANRSENKIHISNHCSIVFGEKTNKEYSDKVKMVKELFDRANISYEIPEDMMHSLWWKFMVNVGVNQSSAVIRGTYGTFKQKIEAKNLMESAMLEVVTLSEKVGVNLNKGDINKWYELLDTLEPNGRTSMCQDILNGRKTEVDIFAGTVCKLGKKYGIETPINRTLLDIIKVIE</sequence>
<gene>
    <name evidence="7" type="ORF">SAMN02745134_01232</name>
</gene>
<dbReference type="PROSITE" id="PS51257">
    <property type="entry name" value="PROKAR_LIPOPROTEIN"/>
    <property type="match status" value="1"/>
</dbReference>
<dbReference type="InterPro" id="IPR013328">
    <property type="entry name" value="6PGD_dom2"/>
</dbReference>
<dbReference type="GO" id="GO:0008677">
    <property type="term" value="F:2-dehydropantoate 2-reductase activity"/>
    <property type="evidence" value="ECO:0007669"/>
    <property type="project" value="UniProtKB-EC"/>
</dbReference>
<dbReference type="InterPro" id="IPR013332">
    <property type="entry name" value="KPR_N"/>
</dbReference>
<dbReference type="EMBL" id="FWXH01000003">
    <property type="protein sequence ID" value="SMC21283.1"/>
    <property type="molecule type" value="Genomic_DNA"/>
</dbReference>
<evidence type="ECO:0000256" key="1">
    <source>
        <dbReference type="ARBA" id="ARBA00007870"/>
    </source>
</evidence>
<evidence type="ECO:0000259" key="5">
    <source>
        <dbReference type="Pfam" id="PF02558"/>
    </source>
</evidence>
<evidence type="ECO:0000259" key="6">
    <source>
        <dbReference type="Pfam" id="PF08546"/>
    </source>
</evidence>
<dbReference type="GO" id="GO:0015940">
    <property type="term" value="P:pantothenate biosynthetic process"/>
    <property type="evidence" value="ECO:0007669"/>
    <property type="project" value="UniProtKB-UniPathway"/>
</dbReference>